<dbReference type="EMBL" id="QQAZ01000006">
    <property type="protein sequence ID" value="RDI50011.1"/>
    <property type="molecule type" value="Genomic_DNA"/>
</dbReference>
<evidence type="ECO:0000313" key="2">
    <source>
        <dbReference type="Proteomes" id="UP000255355"/>
    </source>
</evidence>
<dbReference type="STRING" id="1210089.GCA_001613165_05264"/>
<accession>A0A370H796</accession>
<proteinExistence type="predicted"/>
<gene>
    <name evidence="1" type="ORF">DFR68_106449</name>
</gene>
<comment type="caution">
    <text evidence="1">The sequence shown here is derived from an EMBL/GenBank/DDBJ whole genome shotgun (WGS) entry which is preliminary data.</text>
</comment>
<reference evidence="1 2" key="1">
    <citation type="submission" date="2018-07" db="EMBL/GenBank/DDBJ databases">
        <title>Genomic Encyclopedia of Type Strains, Phase IV (KMG-IV): sequencing the most valuable type-strain genomes for metagenomic binning, comparative biology and taxonomic classification.</title>
        <authorList>
            <person name="Goeker M."/>
        </authorList>
    </citation>
    <scope>NUCLEOTIDE SEQUENCE [LARGE SCALE GENOMIC DNA]</scope>
    <source>
        <strain evidence="1 2">DSM 44952</strain>
    </source>
</reference>
<organism evidence="1 2">
    <name type="scientific">Nocardia mexicana</name>
    <dbReference type="NCBI Taxonomy" id="279262"/>
    <lineage>
        <taxon>Bacteria</taxon>
        <taxon>Bacillati</taxon>
        <taxon>Actinomycetota</taxon>
        <taxon>Actinomycetes</taxon>
        <taxon>Mycobacteriales</taxon>
        <taxon>Nocardiaceae</taxon>
        <taxon>Nocardia</taxon>
    </lineage>
</organism>
<protein>
    <submittedName>
        <fullName evidence="1">Uncharacterized protein</fullName>
    </submittedName>
</protein>
<dbReference type="AlphaFoldDB" id="A0A370H796"/>
<name>A0A370H796_9NOCA</name>
<evidence type="ECO:0000313" key="1">
    <source>
        <dbReference type="EMBL" id="RDI50011.1"/>
    </source>
</evidence>
<keyword evidence="2" id="KW-1185">Reference proteome</keyword>
<dbReference type="RefSeq" id="WP_068024947.1">
    <property type="nucleotide sequence ID" value="NZ_QQAZ01000006.1"/>
</dbReference>
<dbReference type="Proteomes" id="UP000255355">
    <property type="component" value="Unassembled WGS sequence"/>
</dbReference>
<sequence length="70" mass="8016">MLTYLLSFLFIVMIVLAMRVFLHHGITLPPIGSSNIDDRDAQRIDIELRAITGMREQIPSGWNTADHHTR</sequence>